<reference evidence="1" key="1">
    <citation type="submission" date="2014-06" db="EMBL/GenBank/DDBJ databases">
        <title>Key roles for freshwater Actinobacteria revealed by deep metagenomic sequencing.</title>
        <authorList>
            <person name="Ghai R."/>
            <person name="Mizuno C.M."/>
            <person name="Picazo A."/>
            <person name="Camacho A."/>
            <person name="Rodriguez-Valera F."/>
        </authorList>
    </citation>
    <scope>NUCLEOTIDE SEQUENCE</scope>
</reference>
<sequence length="276" mass="27463">MFRTLGRIAAAASLLFATVAIATVASSSTAGAANTNVTADCSTAPAIQSINNNDTLTITVGAGCGAVIVMDNAGGTVRWEPMSMYVSQGAPLGGLQQGDTITYTAPASGSGSAAIGFMATAQAPPAITFSVNFPVPAPPTPRNDSLTDNGDGSLTVNYSPVTLPEIISLNLFASGTTCDPTGNPANRLFGISSSSSQALPVLAASPAVLSAGSPMRSGWANTTAASTLVAGSYQACLYYYNGQQSNVLVQSLAVTIGTVTPTTAPSGDPVAPAFTG</sequence>
<protein>
    <submittedName>
        <fullName evidence="1">Uncharacterized protein</fullName>
    </submittedName>
</protein>
<proteinExistence type="predicted"/>
<organism evidence="1">
    <name type="scientific">freshwater metagenome</name>
    <dbReference type="NCBI Taxonomy" id="449393"/>
    <lineage>
        <taxon>unclassified sequences</taxon>
        <taxon>metagenomes</taxon>
        <taxon>ecological metagenomes</taxon>
    </lineage>
</organism>
<dbReference type="AlphaFoldDB" id="A0A094PSI8"/>
<name>A0A094PSI8_9ZZZZ</name>
<gene>
    <name evidence="1" type="ORF">GM51_18210</name>
</gene>
<dbReference type="EMBL" id="JNSL01000162">
    <property type="protein sequence ID" value="KGA14047.1"/>
    <property type="molecule type" value="Genomic_DNA"/>
</dbReference>
<evidence type="ECO:0000313" key="1">
    <source>
        <dbReference type="EMBL" id="KGA14047.1"/>
    </source>
</evidence>
<accession>A0A094PSI8</accession>
<comment type="caution">
    <text evidence="1">The sequence shown here is derived from an EMBL/GenBank/DDBJ whole genome shotgun (WGS) entry which is preliminary data.</text>
</comment>